<reference evidence="2" key="1">
    <citation type="submission" date="2022-05" db="EMBL/GenBank/DDBJ databases">
        <title>Corynebacterium sp. TA-R-1 sp. nov., isolated from human feces.</title>
        <authorList>
            <person name="Shamsuzzaman M."/>
            <person name="Dahal R.H."/>
        </authorList>
    </citation>
    <scope>NUCLEOTIDE SEQUENCE</scope>
    <source>
        <strain evidence="2">TA-R-1</strain>
    </source>
</reference>
<keyword evidence="1" id="KW-0812">Transmembrane</keyword>
<comment type="caution">
    <text evidence="2">The sequence shown here is derived from an EMBL/GenBank/DDBJ whole genome shotgun (WGS) entry which is preliminary data.</text>
</comment>
<evidence type="ECO:0000256" key="1">
    <source>
        <dbReference type="SAM" id="Phobius"/>
    </source>
</evidence>
<evidence type="ECO:0000313" key="2">
    <source>
        <dbReference type="EMBL" id="MCP1387567.1"/>
    </source>
</evidence>
<name>A0ABT1G0K8_9CORY</name>
<proteinExistence type="predicted"/>
<dbReference type="EMBL" id="JAMFTQ010000004">
    <property type="protein sequence ID" value="MCP1387567.1"/>
    <property type="molecule type" value="Genomic_DNA"/>
</dbReference>
<keyword evidence="3" id="KW-1185">Reference proteome</keyword>
<protein>
    <submittedName>
        <fullName evidence="2">Uncharacterized protein</fullName>
    </submittedName>
</protein>
<keyword evidence="1" id="KW-1133">Transmembrane helix</keyword>
<accession>A0ABT1G0K8</accession>
<keyword evidence="1" id="KW-0472">Membrane</keyword>
<gene>
    <name evidence="2" type="ORF">M5J20_05110</name>
</gene>
<feature type="transmembrane region" description="Helical" evidence="1">
    <location>
        <begin position="228"/>
        <end position="246"/>
    </location>
</feature>
<feature type="transmembrane region" description="Helical" evidence="1">
    <location>
        <begin position="89"/>
        <end position="107"/>
    </location>
</feature>
<dbReference type="Proteomes" id="UP001204000">
    <property type="component" value="Unassembled WGS sequence"/>
</dbReference>
<feature type="transmembrane region" description="Helical" evidence="1">
    <location>
        <begin position="277"/>
        <end position="295"/>
    </location>
</feature>
<feature type="transmembrane region" description="Helical" evidence="1">
    <location>
        <begin position="7"/>
        <end position="27"/>
    </location>
</feature>
<feature type="transmembrane region" description="Helical" evidence="1">
    <location>
        <begin position="461"/>
        <end position="481"/>
    </location>
</feature>
<evidence type="ECO:0000313" key="3">
    <source>
        <dbReference type="Proteomes" id="UP001204000"/>
    </source>
</evidence>
<organism evidence="2 3">
    <name type="scientific">Corynebacterium stercoris</name>
    <dbReference type="NCBI Taxonomy" id="2943490"/>
    <lineage>
        <taxon>Bacteria</taxon>
        <taxon>Bacillati</taxon>
        <taxon>Actinomycetota</taxon>
        <taxon>Actinomycetes</taxon>
        <taxon>Mycobacteriales</taxon>
        <taxon>Corynebacteriaceae</taxon>
        <taxon>Corynebacterium</taxon>
    </lineage>
</organism>
<sequence>MGGSGRAVWWLRAYAAALVVAVTWPFLVPSAFGQGGPGAAGGSVAAFALRDMMVFDGMALTRASLGFGDLPARNVPQDALLGILPRPMLAVRVIMVGSAALAAWAGWQLGRSTFGRAAAMTVAVWNPFVVERLLQGQWSLVAAAWLLPAVALCWSRPGLRPAGVVAQWVCSLTPTGAIAAALCSRGRLGALTSAVTCAPWVVAGALATGAGTSTEAGAAAFAPRAEGYVGTLGALVGLGGIWNAHAVPPSRAAGLAVFGMALFLVLACAWRAVPRRWVVLAGLGFAVALASWAGWLTPVVAHVPGGGLLRDAQKWLILAIPAFVAAAGALRPRLAPLAVGLALLQVPDAPLAVAALVPTTVEVPFVDACGRDVLFVDRPALITLSSGTVAVDPAPKAMNTVESGALRVDGVFTDPPSPRWSQAHAALGAGGDPTAELRDLDIGVVVYPDGRAVDTGAPAGGWPPLGVALFALWCAAPLLALRPGEMCLRNNQ</sequence>
<feature type="transmembrane region" description="Helical" evidence="1">
    <location>
        <begin position="252"/>
        <end position="270"/>
    </location>
</feature>
<dbReference type="RefSeq" id="WP_253577163.1">
    <property type="nucleotide sequence ID" value="NZ_JAMFTQ010000004.1"/>
</dbReference>